<organism evidence="1 2">
    <name type="scientific">Citrus sinensis</name>
    <name type="common">Sweet orange</name>
    <name type="synonym">Citrus aurantium var. sinensis</name>
    <dbReference type="NCBI Taxonomy" id="2711"/>
    <lineage>
        <taxon>Eukaryota</taxon>
        <taxon>Viridiplantae</taxon>
        <taxon>Streptophyta</taxon>
        <taxon>Embryophyta</taxon>
        <taxon>Tracheophyta</taxon>
        <taxon>Spermatophyta</taxon>
        <taxon>Magnoliopsida</taxon>
        <taxon>eudicotyledons</taxon>
        <taxon>Gunneridae</taxon>
        <taxon>Pentapetalae</taxon>
        <taxon>rosids</taxon>
        <taxon>malvids</taxon>
        <taxon>Sapindales</taxon>
        <taxon>Rutaceae</taxon>
        <taxon>Aurantioideae</taxon>
        <taxon>Citrus</taxon>
    </lineage>
</organism>
<dbReference type="AlphaFoldDB" id="A0A067FEZ3"/>
<proteinExistence type="predicted"/>
<evidence type="ECO:0000313" key="1">
    <source>
        <dbReference type="EMBL" id="KDO64665.1"/>
    </source>
</evidence>
<sequence>DKICVSGVWSKEGSSYMYSVASRHCRY</sequence>
<protein>
    <submittedName>
        <fullName evidence="1">Uncharacterized protein</fullName>
    </submittedName>
</protein>
<reference evidence="1 2" key="1">
    <citation type="submission" date="2014-04" db="EMBL/GenBank/DDBJ databases">
        <authorList>
            <consortium name="International Citrus Genome Consortium"/>
            <person name="Gmitter F."/>
            <person name="Chen C."/>
            <person name="Farmerie W."/>
            <person name="Harkins T."/>
            <person name="Desany B."/>
            <person name="Mohiuddin M."/>
            <person name="Kodira C."/>
            <person name="Borodovsky M."/>
            <person name="Lomsadze A."/>
            <person name="Burns P."/>
            <person name="Jenkins J."/>
            <person name="Prochnik S."/>
            <person name="Shu S."/>
            <person name="Chapman J."/>
            <person name="Pitluck S."/>
            <person name="Schmutz J."/>
            <person name="Rokhsar D."/>
        </authorList>
    </citation>
    <scope>NUCLEOTIDE SEQUENCE</scope>
</reference>
<feature type="non-terminal residue" evidence="1">
    <location>
        <position position="1"/>
    </location>
</feature>
<name>A0A067FEZ3_CITSI</name>
<accession>A0A067FEZ3</accession>
<gene>
    <name evidence="1" type="ORF">CISIN_1g0234411mg</name>
</gene>
<dbReference type="EMBL" id="KK784906">
    <property type="protein sequence ID" value="KDO64665.1"/>
    <property type="molecule type" value="Genomic_DNA"/>
</dbReference>
<dbReference type="Proteomes" id="UP000027120">
    <property type="component" value="Unassembled WGS sequence"/>
</dbReference>
<evidence type="ECO:0000313" key="2">
    <source>
        <dbReference type="Proteomes" id="UP000027120"/>
    </source>
</evidence>
<keyword evidence="2" id="KW-1185">Reference proteome</keyword>